<evidence type="ECO:0000313" key="4">
    <source>
        <dbReference type="Proteomes" id="UP000596827"/>
    </source>
</evidence>
<evidence type="ECO:0000256" key="1">
    <source>
        <dbReference type="SAM" id="MobiDB-lite"/>
    </source>
</evidence>
<accession>A0A923M696</accession>
<dbReference type="InterPro" id="IPR022016">
    <property type="entry name" value="DUF3597"/>
</dbReference>
<feature type="compositionally biased region" description="Low complexity" evidence="1">
    <location>
        <begin position="16"/>
        <end position="46"/>
    </location>
</feature>
<comment type="caution">
    <text evidence="3">The sequence shown here is derived from an EMBL/GenBank/DDBJ whole genome shotgun (WGS) entry which is preliminary data.</text>
</comment>
<protein>
    <submittedName>
        <fullName evidence="3">DUF3597 domain-containing protein</fullName>
    </submittedName>
</protein>
<proteinExistence type="predicted"/>
<dbReference type="EMBL" id="JACORU010000002">
    <property type="protein sequence ID" value="MBC5764613.1"/>
    <property type="molecule type" value="Genomic_DNA"/>
</dbReference>
<organism evidence="3 4">
    <name type="scientific">Ramlibacter albus</name>
    <dbReference type="NCBI Taxonomy" id="2079448"/>
    <lineage>
        <taxon>Bacteria</taxon>
        <taxon>Pseudomonadati</taxon>
        <taxon>Pseudomonadota</taxon>
        <taxon>Betaproteobacteria</taxon>
        <taxon>Burkholderiales</taxon>
        <taxon>Comamonadaceae</taxon>
        <taxon>Ramlibacter</taxon>
    </lineage>
</organism>
<feature type="domain" description="DUF3597" evidence="2">
    <location>
        <begin position="3"/>
        <end position="135"/>
    </location>
</feature>
<dbReference type="AlphaFoldDB" id="A0A923M696"/>
<dbReference type="Proteomes" id="UP000596827">
    <property type="component" value="Unassembled WGS sequence"/>
</dbReference>
<keyword evidence="4" id="KW-1185">Reference proteome</keyword>
<reference evidence="3" key="1">
    <citation type="submission" date="2020-08" db="EMBL/GenBank/DDBJ databases">
        <title>Ramlibacter sp. GTP1 16S ribosomal RNA gene genome sequencing and assembly.</title>
        <authorList>
            <person name="Kang M."/>
        </authorList>
    </citation>
    <scope>NUCLEOTIDE SEQUENCE</scope>
    <source>
        <strain evidence="3">GTP1</strain>
    </source>
</reference>
<dbReference type="SUPFAM" id="SSF158634">
    <property type="entry name" value="RPA2825-like"/>
    <property type="match status" value="1"/>
</dbReference>
<evidence type="ECO:0000259" key="2">
    <source>
        <dbReference type="Pfam" id="PF12200"/>
    </source>
</evidence>
<gene>
    <name evidence="3" type="ORF">H8R02_09145</name>
</gene>
<dbReference type="RefSeq" id="WP_187081070.1">
    <property type="nucleotide sequence ID" value="NZ_JACORU010000002.1"/>
</dbReference>
<sequence>MSILGRIFDKILHRNTQAAQPSAPQAGATQTPSAPQPQAQAQTSPAMGAGAATMQRVDIEKVLDDMAQKNPQKLNWRTSIVDLMKLVGMESSLAERKELADELGYTGDKGDSAAMNIWLHKQVMKKLEENGGKVPASLMD</sequence>
<name>A0A923M696_9BURK</name>
<feature type="region of interest" description="Disordered" evidence="1">
    <location>
        <begin position="16"/>
        <end position="53"/>
    </location>
</feature>
<evidence type="ECO:0000313" key="3">
    <source>
        <dbReference type="EMBL" id="MBC5764613.1"/>
    </source>
</evidence>
<dbReference type="Pfam" id="PF12200">
    <property type="entry name" value="DUF3597"/>
    <property type="match status" value="1"/>
</dbReference>